<reference evidence="2" key="2">
    <citation type="submission" date="2020-09" db="EMBL/GenBank/DDBJ databases">
        <authorList>
            <person name="Sun Q."/>
            <person name="Zhou Y."/>
        </authorList>
    </citation>
    <scope>NUCLEOTIDE SEQUENCE</scope>
    <source>
        <strain evidence="2">CGMCC 1.10749</strain>
    </source>
</reference>
<accession>A0A8H9KT31</accession>
<dbReference type="AlphaFoldDB" id="A0A8H9KT31"/>
<dbReference type="Proteomes" id="UP000628079">
    <property type="component" value="Unassembled WGS sequence"/>
</dbReference>
<dbReference type="EMBL" id="BMEA01000001">
    <property type="protein sequence ID" value="GGB71182.1"/>
    <property type="molecule type" value="Genomic_DNA"/>
</dbReference>
<proteinExistence type="predicted"/>
<evidence type="ECO:0000256" key="1">
    <source>
        <dbReference type="SAM" id="MobiDB-lite"/>
    </source>
</evidence>
<reference evidence="2" key="1">
    <citation type="journal article" date="2014" name="Int. J. Syst. Evol. Microbiol.">
        <title>Complete genome sequence of Corynebacterium casei LMG S-19264T (=DSM 44701T), isolated from a smear-ripened cheese.</title>
        <authorList>
            <consortium name="US DOE Joint Genome Institute (JGI-PGF)"/>
            <person name="Walter F."/>
            <person name="Albersmeier A."/>
            <person name="Kalinowski J."/>
            <person name="Ruckert C."/>
        </authorList>
    </citation>
    <scope>NUCLEOTIDE SEQUENCE</scope>
    <source>
        <strain evidence="2">CGMCC 1.10749</strain>
    </source>
</reference>
<sequence>MTIEVNYDGMRVLRQSAEHQATYLRSIQSFVNSGCSNTEAFSGFLSLFKGQYSDALSDVKETLQKGPQTADAVATNIRSNVRTYRTRDIQAAADLRGITPEIKAIGLPSFGPAGPMSTTGGPPVSAGEKHGADGTGAVVTVANEGGRQMMPHIPKNPWDDGPKGLNPLSPISLLGEGQGTVQATQSGIGAGEDLDDYDEFEKKHGKR</sequence>
<name>A0A8H9KT31_9MICO</name>
<evidence type="ECO:0000313" key="3">
    <source>
        <dbReference type="Proteomes" id="UP000628079"/>
    </source>
</evidence>
<organism evidence="2 3">
    <name type="scientific">Knoellia flava</name>
    <dbReference type="NCBI Taxonomy" id="913969"/>
    <lineage>
        <taxon>Bacteria</taxon>
        <taxon>Bacillati</taxon>
        <taxon>Actinomycetota</taxon>
        <taxon>Actinomycetes</taxon>
        <taxon>Micrococcales</taxon>
        <taxon>Intrasporangiaceae</taxon>
        <taxon>Knoellia</taxon>
    </lineage>
</organism>
<evidence type="ECO:0000313" key="2">
    <source>
        <dbReference type="EMBL" id="GGB71182.1"/>
    </source>
</evidence>
<gene>
    <name evidence="2" type="ORF">GCM10011314_08170</name>
</gene>
<dbReference type="RefSeq" id="WP_035947268.1">
    <property type="nucleotide sequence ID" value="NZ_BMEA01000001.1"/>
</dbReference>
<protein>
    <submittedName>
        <fullName evidence="2">Uncharacterized protein</fullName>
    </submittedName>
</protein>
<comment type="caution">
    <text evidence="2">The sequence shown here is derived from an EMBL/GenBank/DDBJ whole genome shotgun (WGS) entry which is preliminary data.</text>
</comment>
<feature type="region of interest" description="Disordered" evidence="1">
    <location>
        <begin position="157"/>
        <end position="207"/>
    </location>
</feature>